<sequence length="224" mass="23998">METTDRIITVRGEEELLARAGHLFASVREEFLCAAHDPDTWSQPAAKHAVRDRMRAAGAGAFTVRKLFSAAALADEPTRAHLREVSAAGARVRISASPLPHETIIIDRRLMILAGPAAPEGRAYTVTSSPALLGGVLSLFEAAWETSSPFTSWLTADAPHLDPDSRAVLRSLASGLTDATAARRLGLSLRTYRRRVAALMTALQADSRFQAGLHAAALDLAQDP</sequence>
<dbReference type="InterPro" id="IPR000792">
    <property type="entry name" value="Tscrpt_reg_LuxR_C"/>
</dbReference>
<dbReference type="RefSeq" id="WP_344239639.1">
    <property type="nucleotide sequence ID" value="NZ_BAAAHH010000007.1"/>
</dbReference>
<dbReference type="InterPro" id="IPR016032">
    <property type="entry name" value="Sig_transdc_resp-reg_C-effctor"/>
</dbReference>
<dbReference type="Gene3D" id="1.10.10.10">
    <property type="entry name" value="Winged helix-like DNA-binding domain superfamily/Winged helix DNA-binding domain"/>
    <property type="match status" value="1"/>
</dbReference>
<comment type="caution">
    <text evidence="2">The sequence shown here is derived from an EMBL/GenBank/DDBJ whole genome shotgun (WGS) entry which is preliminary data.</text>
</comment>
<reference evidence="2 3" key="1">
    <citation type="journal article" date="2019" name="Int. J. Syst. Evol. Microbiol.">
        <title>The Global Catalogue of Microorganisms (GCM) 10K type strain sequencing project: providing services to taxonomists for standard genome sequencing and annotation.</title>
        <authorList>
            <consortium name="The Broad Institute Genomics Platform"/>
            <consortium name="The Broad Institute Genome Sequencing Center for Infectious Disease"/>
            <person name="Wu L."/>
            <person name="Ma J."/>
        </authorList>
    </citation>
    <scope>NUCLEOTIDE SEQUENCE [LARGE SCALE GENOMIC DNA]</scope>
    <source>
        <strain evidence="2 3">JCM 10696</strain>
    </source>
</reference>
<evidence type="ECO:0000313" key="2">
    <source>
        <dbReference type="EMBL" id="GAA0947301.1"/>
    </source>
</evidence>
<dbReference type="Proteomes" id="UP001500665">
    <property type="component" value="Unassembled WGS sequence"/>
</dbReference>
<protein>
    <submittedName>
        <fullName evidence="2">Response regulator transcription factor</fullName>
    </submittedName>
</protein>
<evidence type="ECO:0000313" key="3">
    <source>
        <dbReference type="Proteomes" id="UP001500665"/>
    </source>
</evidence>
<accession>A0ABN1QTK5</accession>
<feature type="domain" description="HTH luxR-type" evidence="1">
    <location>
        <begin position="158"/>
        <end position="215"/>
    </location>
</feature>
<dbReference type="SUPFAM" id="SSF46894">
    <property type="entry name" value="C-terminal effector domain of the bipartite response regulators"/>
    <property type="match status" value="1"/>
</dbReference>
<organism evidence="2 3">
    <name type="scientific">Actinocorallia libanotica</name>
    <dbReference type="NCBI Taxonomy" id="46162"/>
    <lineage>
        <taxon>Bacteria</taxon>
        <taxon>Bacillati</taxon>
        <taxon>Actinomycetota</taxon>
        <taxon>Actinomycetes</taxon>
        <taxon>Streptosporangiales</taxon>
        <taxon>Thermomonosporaceae</taxon>
        <taxon>Actinocorallia</taxon>
    </lineage>
</organism>
<dbReference type="PANTHER" id="PTHR34293:SF1">
    <property type="entry name" value="HTH-TYPE TRANSCRIPTIONAL REGULATOR TRMBL2"/>
    <property type="match status" value="1"/>
</dbReference>
<dbReference type="EMBL" id="BAAAHH010000007">
    <property type="protein sequence ID" value="GAA0947301.1"/>
    <property type="molecule type" value="Genomic_DNA"/>
</dbReference>
<dbReference type="PANTHER" id="PTHR34293">
    <property type="entry name" value="HTH-TYPE TRANSCRIPTIONAL REGULATOR TRMBL2"/>
    <property type="match status" value="1"/>
</dbReference>
<dbReference type="SMART" id="SM00421">
    <property type="entry name" value="HTH_LUXR"/>
    <property type="match status" value="1"/>
</dbReference>
<gene>
    <name evidence="2" type="ORF">GCM10009550_22640</name>
</gene>
<proteinExistence type="predicted"/>
<keyword evidence="3" id="KW-1185">Reference proteome</keyword>
<evidence type="ECO:0000259" key="1">
    <source>
        <dbReference type="SMART" id="SM00421"/>
    </source>
</evidence>
<dbReference type="InterPro" id="IPR051797">
    <property type="entry name" value="TrmB-like"/>
</dbReference>
<name>A0ABN1QTK5_9ACTN</name>
<dbReference type="InterPro" id="IPR036388">
    <property type="entry name" value="WH-like_DNA-bd_sf"/>
</dbReference>